<reference evidence="1 2" key="1">
    <citation type="submission" date="2019-05" db="EMBL/GenBank/DDBJ databases">
        <title>Dyadobacter AR-3-8 sp. nov., isolated from arctic soil.</title>
        <authorList>
            <person name="Chaudhary D.K."/>
        </authorList>
    </citation>
    <scope>NUCLEOTIDE SEQUENCE [LARGE SCALE GENOMIC DNA]</scope>
    <source>
        <strain evidence="1 2">AR-3-8</strain>
    </source>
</reference>
<protein>
    <submittedName>
        <fullName evidence="1">Uncharacterized protein</fullName>
    </submittedName>
</protein>
<accession>A0A4U6DAP6</accession>
<comment type="caution">
    <text evidence="1">The sequence shown here is derived from an EMBL/GenBank/DDBJ whole genome shotgun (WGS) entry which is preliminary data.</text>
</comment>
<gene>
    <name evidence="1" type="ORF">FDK13_06545</name>
</gene>
<sequence>MTHSRAENLINKLIANKISGEELGELLEGVKNEEEQQKYSDALEIYFDRLLKENAGNQELKNQEKTNP</sequence>
<dbReference type="AlphaFoldDB" id="A0A4U6DAP6"/>
<dbReference type="OrthoDB" id="964158at2"/>
<organism evidence="1 2">
    <name type="scientific">Dyadobacter frigoris</name>
    <dbReference type="NCBI Taxonomy" id="2576211"/>
    <lineage>
        <taxon>Bacteria</taxon>
        <taxon>Pseudomonadati</taxon>
        <taxon>Bacteroidota</taxon>
        <taxon>Cytophagia</taxon>
        <taxon>Cytophagales</taxon>
        <taxon>Spirosomataceae</taxon>
        <taxon>Dyadobacter</taxon>
    </lineage>
</organism>
<evidence type="ECO:0000313" key="2">
    <source>
        <dbReference type="Proteomes" id="UP000304900"/>
    </source>
</evidence>
<proteinExistence type="predicted"/>
<dbReference type="Proteomes" id="UP000304900">
    <property type="component" value="Unassembled WGS sequence"/>
</dbReference>
<dbReference type="RefSeq" id="WP_137339176.1">
    <property type="nucleotide sequence ID" value="NZ_BSQH01000017.1"/>
</dbReference>
<name>A0A4U6DAP6_9BACT</name>
<evidence type="ECO:0000313" key="1">
    <source>
        <dbReference type="EMBL" id="TKT93501.1"/>
    </source>
</evidence>
<keyword evidence="2" id="KW-1185">Reference proteome</keyword>
<dbReference type="EMBL" id="SZVO01000002">
    <property type="protein sequence ID" value="TKT93501.1"/>
    <property type="molecule type" value="Genomic_DNA"/>
</dbReference>